<accession>A0A198A4I1</accession>
<comment type="caution">
    <text evidence="1">The sequence shown here is derived from an EMBL/GenBank/DDBJ whole genome shotgun (WGS) entry which is preliminary data.</text>
</comment>
<dbReference type="AlphaFoldDB" id="A0A198A4I1"/>
<dbReference type="STRING" id="1850517.A8708_05615"/>
<sequence length="144" mass="17190">MLWNCEGPTTMNLIHYYREQFIELISLFEPTWEEDPFYKYGFRWNAITSKVYKEFFQMTQVQDEPLYLMYALELPEKYKNTNISEVVKKESSCYELSMYYYSSKILLISCVSIENLQQTSLGFLNQARGEIIDLVFSAIQLKDM</sequence>
<reference evidence="1 2" key="1">
    <citation type="submission" date="2016-05" db="EMBL/GenBank/DDBJ databases">
        <title>Paenibacillus sp. 1ZS3-15 nov., isolated from the rhizosphere soil.</title>
        <authorList>
            <person name="Zhang X.X."/>
            <person name="Zhang J."/>
        </authorList>
    </citation>
    <scope>NUCLEOTIDE SEQUENCE [LARGE SCALE GENOMIC DNA]</scope>
    <source>
        <strain evidence="1 2">1ZS3-15</strain>
    </source>
</reference>
<proteinExistence type="predicted"/>
<evidence type="ECO:0000313" key="1">
    <source>
        <dbReference type="EMBL" id="OAS16055.1"/>
    </source>
</evidence>
<evidence type="ECO:0000313" key="2">
    <source>
        <dbReference type="Proteomes" id="UP000078454"/>
    </source>
</evidence>
<organism evidence="1 2">
    <name type="scientific">Paenibacillus oryzisoli</name>
    <dbReference type="NCBI Taxonomy" id="1850517"/>
    <lineage>
        <taxon>Bacteria</taxon>
        <taxon>Bacillati</taxon>
        <taxon>Bacillota</taxon>
        <taxon>Bacilli</taxon>
        <taxon>Bacillales</taxon>
        <taxon>Paenibacillaceae</taxon>
        <taxon>Paenibacillus</taxon>
    </lineage>
</organism>
<gene>
    <name evidence="1" type="ORF">A8708_05615</name>
</gene>
<name>A0A198A4I1_9BACL</name>
<keyword evidence="2" id="KW-1185">Reference proteome</keyword>
<dbReference type="Proteomes" id="UP000078454">
    <property type="component" value="Unassembled WGS sequence"/>
</dbReference>
<protein>
    <submittedName>
        <fullName evidence="1">Uncharacterized protein</fullName>
    </submittedName>
</protein>
<dbReference type="EMBL" id="LYPB01000077">
    <property type="protein sequence ID" value="OAS16055.1"/>
    <property type="molecule type" value="Genomic_DNA"/>
</dbReference>